<evidence type="ECO:0000313" key="2">
    <source>
        <dbReference type="EMBL" id="MBL3673898.1"/>
    </source>
</evidence>
<accession>A0ABS1S5B1</accession>
<dbReference type="RefSeq" id="WP_191311226.1">
    <property type="nucleotide sequence ID" value="NZ_BNCL01000012.1"/>
</dbReference>
<feature type="compositionally biased region" description="Basic and acidic residues" evidence="1">
    <location>
        <begin position="38"/>
        <end position="58"/>
    </location>
</feature>
<organism evidence="2 3">
    <name type="scientific">Paracoccus aerius</name>
    <dbReference type="NCBI Taxonomy" id="1915382"/>
    <lineage>
        <taxon>Bacteria</taxon>
        <taxon>Pseudomonadati</taxon>
        <taxon>Pseudomonadota</taxon>
        <taxon>Alphaproteobacteria</taxon>
        <taxon>Rhodobacterales</taxon>
        <taxon>Paracoccaceae</taxon>
        <taxon>Paracoccus</taxon>
    </lineage>
</organism>
<feature type="compositionally biased region" description="Acidic residues" evidence="1">
    <location>
        <begin position="59"/>
        <end position="70"/>
    </location>
</feature>
<name>A0ABS1S5B1_9RHOB</name>
<comment type="caution">
    <text evidence="2">The sequence shown here is derived from an EMBL/GenBank/DDBJ whole genome shotgun (WGS) entry which is preliminary data.</text>
</comment>
<evidence type="ECO:0000313" key="3">
    <source>
        <dbReference type="Proteomes" id="UP000644749"/>
    </source>
</evidence>
<keyword evidence="3" id="KW-1185">Reference proteome</keyword>
<gene>
    <name evidence="2" type="ORF">JL111_10405</name>
</gene>
<dbReference type="Proteomes" id="UP000644749">
    <property type="component" value="Unassembled WGS sequence"/>
</dbReference>
<protein>
    <submittedName>
        <fullName evidence="2">Uncharacterized protein</fullName>
    </submittedName>
</protein>
<proteinExistence type="predicted"/>
<sequence length="70" mass="7748">MPGTNQELHGAPLETTDPEGILPDGVRGTTRDTAYTRPADEHAGYKDPTEPDLRKPSEQFEDDAEQTPKR</sequence>
<evidence type="ECO:0000256" key="1">
    <source>
        <dbReference type="SAM" id="MobiDB-lite"/>
    </source>
</evidence>
<dbReference type="EMBL" id="JAESHT010000007">
    <property type="protein sequence ID" value="MBL3673898.1"/>
    <property type="molecule type" value="Genomic_DNA"/>
</dbReference>
<reference evidence="2 3" key="1">
    <citation type="submission" date="2021-01" db="EMBL/GenBank/DDBJ databases">
        <title>011410 draft genome.</title>
        <authorList>
            <person name="Lang L."/>
        </authorList>
    </citation>
    <scope>NUCLEOTIDE SEQUENCE [LARGE SCALE GENOMIC DNA]</scope>
    <source>
        <strain evidence="2 3">KCTC 42845</strain>
    </source>
</reference>
<feature type="region of interest" description="Disordered" evidence="1">
    <location>
        <begin position="1"/>
        <end position="70"/>
    </location>
</feature>